<keyword evidence="7" id="KW-1185">Reference proteome</keyword>
<dbReference type="GO" id="GO:0043565">
    <property type="term" value="F:sequence-specific DNA binding"/>
    <property type="evidence" value="ECO:0007669"/>
    <property type="project" value="InterPro"/>
</dbReference>
<evidence type="ECO:0000313" key="6">
    <source>
        <dbReference type="EMBL" id="MCC2222796.1"/>
    </source>
</evidence>
<accession>A0AAE3E6P4</accession>
<evidence type="ECO:0000256" key="1">
    <source>
        <dbReference type="ARBA" id="ARBA00023015"/>
    </source>
</evidence>
<gene>
    <name evidence="6" type="ORF">LKD48_14400</name>
</gene>
<dbReference type="EMBL" id="JAJEQN010000050">
    <property type="protein sequence ID" value="MCC2222796.1"/>
    <property type="molecule type" value="Genomic_DNA"/>
</dbReference>
<reference evidence="6 7" key="1">
    <citation type="submission" date="2021-10" db="EMBL/GenBank/DDBJ databases">
        <title>Anaerobic single-cell dispensing facilitates the cultivation of human gut bacteria.</title>
        <authorList>
            <person name="Afrizal A."/>
        </authorList>
    </citation>
    <scope>NUCLEOTIDE SEQUENCE [LARGE SCALE GENOMIC DNA]</scope>
    <source>
        <strain evidence="6 7">CLA-AA-H224</strain>
    </source>
</reference>
<evidence type="ECO:0000256" key="3">
    <source>
        <dbReference type="ARBA" id="ARBA00023163"/>
    </source>
</evidence>
<dbReference type="Pfam" id="PF12833">
    <property type="entry name" value="HTH_18"/>
    <property type="match status" value="1"/>
</dbReference>
<evidence type="ECO:0000259" key="5">
    <source>
        <dbReference type="PROSITE" id="PS01124"/>
    </source>
</evidence>
<evidence type="ECO:0000256" key="2">
    <source>
        <dbReference type="ARBA" id="ARBA00023125"/>
    </source>
</evidence>
<sequence>MDTNNTKNSQTYEFPPSPYGTYFELKTNHFQLEEATRSGSFDMKYRHYHSTYEIYYLLEGSRYYFIDRNSFFVQPGSLVFIGKNRIHKTSPAEQHFHHRFLIEIEEAVMEHWFDEMADGRLSTLFTDEMSILTLTASEQTILNAKLNEIKEEAKAQKELYQEMIEYLLREMLLFSFRIKSKNNATRISSATFQGAETEKIRTVNRVAGFLADHYREAHSLDELSSLFFTNKYYLTRIFKQVTGFTICEYLHIQRIQKAQEFLRTSLLPITEIALLVGFENVSYFKKIFRRYCTQSPRDYRISQK</sequence>
<protein>
    <submittedName>
        <fullName evidence="6">AraC family transcriptional regulator</fullName>
    </submittedName>
</protein>
<dbReference type="Gene3D" id="1.10.10.60">
    <property type="entry name" value="Homeodomain-like"/>
    <property type="match status" value="2"/>
</dbReference>
<evidence type="ECO:0000256" key="4">
    <source>
        <dbReference type="SAM" id="Coils"/>
    </source>
</evidence>
<keyword evidence="3" id="KW-0804">Transcription</keyword>
<dbReference type="InterPro" id="IPR020449">
    <property type="entry name" value="Tscrpt_reg_AraC-type_HTH"/>
</dbReference>
<dbReference type="Proteomes" id="UP001198200">
    <property type="component" value="Unassembled WGS sequence"/>
</dbReference>
<dbReference type="InterPro" id="IPR003313">
    <property type="entry name" value="AraC-bd"/>
</dbReference>
<feature type="domain" description="HTH araC/xylS-type" evidence="5">
    <location>
        <begin position="204"/>
        <end position="302"/>
    </location>
</feature>
<dbReference type="PANTHER" id="PTHR43280:SF34">
    <property type="entry name" value="ARAC-FAMILY TRANSCRIPTIONAL REGULATOR"/>
    <property type="match status" value="1"/>
</dbReference>
<dbReference type="SUPFAM" id="SSF46689">
    <property type="entry name" value="Homeodomain-like"/>
    <property type="match status" value="2"/>
</dbReference>
<dbReference type="RefSeq" id="WP_308732388.1">
    <property type="nucleotide sequence ID" value="NZ_JAJEQN010000050.1"/>
</dbReference>
<feature type="coiled-coil region" evidence="4">
    <location>
        <begin position="143"/>
        <end position="170"/>
    </location>
</feature>
<dbReference type="Gene3D" id="2.60.120.10">
    <property type="entry name" value="Jelly Rolls"/>
    <property type="match status" value="1"/>
</dbReference>
<comment type="caution">
    <text evidence="6">The sequence shown here is derived from an EMBL/GenBank/DDBJ whole genome shotgun (WGS) entry which is preliminary data.</text>
</comment>
<keyword evidence="2" id="KW-0238">DNA-binding</keyword>
<dbReference type="InterPro" id="IPR014710">
    <property type="entry name" value="RmlC-like_jellyroll"/>
</dbReference>
<proteinExistence type="predicted"/>
<organism evidence="6 7">
    <name type="scientific">Anthropogastromicrobium aceti</name>
    <dbReference type="NCBI Taxonomy" id="2981768"/>
    <lineage>
        <taxon>Bacteria</taxon>
        <taxon>Bacillati</taxon>
        <taxon>Bacillota</taxon>
        <taxon>Clostridia</taxon>
        <taxon>Lachnospirales</taxon>
        <taxon>Lachnospiraceae</taxon>
        <taxon>Anthropogastromicrobium</taxon>
    </lineage>
</organism>
<dbReference type="PROSITE" id="PS01124">
    <property type="entry name" value="HTH_ARAC_FAMILY_2"/>
    <property type="match status" value="1"/>
</dbReference>
<keyword evidence="4" id="KW-0175">Coiled coil</keyword>
<dbReference type="Pfam" id="PF02311">
    <property type="entry name" value="AraC_binding"/>
    <property type="match status" value="1"/>
</dbReference>
<dbReference type="PANTHER" id="PTHR43280">
    <property type="entry name" value="ARAC-FAMILY TRANSCRIPTIONAL REGULATOR"/>
    <property type="match status" value="1"/>
</dbReference>
<dbReference type="SMART" id="SM00342">
    <property type="entry name" value="HTH_ARAC"/>
    <property type="match status" value="1"/>
</dbReference>
<dbReference type="InterPro" id="IPR009057">
    <property type="entry name" value="Homeodomain-like_sf"/>
</dbReference>
<dbReference type="InterPro" id="IPR018060">
    <property type="entry name" value="HTH_AraC"/>
</dbReference>
<dbReference type="PRINTS" id="PR00032">
    <property type="entry name" value="HTHARAC"/>
</dbReference>
<dbReference type="InterPro" id="IPR037923">
    <property type="entry name" value="HTH-like"/>
</dbReference>
<keyword evidence="1" id="KW-0805">Transcription regulation</keyword>
<evidence type="ECO:0000313" key="7">
    <source>
        <dbReference type="Proteomes" id="UP001198200"/>
    </source>
</evidence>
<dbReference type="GO" id="GO:0003700">
    <property type="term" value="F:DNA-binding transcription factor activity"/>
    <property type="evidence" value="ECO:0007669"/>
    <property type="project" value="InterPro"/>
</dbReference>
<dbReference type="AlphaFoldDB" id="A0AAE3E6P4"/>
<dbReference type="SUPFAM" id="SSF51215">
    <property type="entry name" value="Regulatory protein AraC"/>
    <property type="match status" value="1"/>
</dbReference>
<name>A0AAE3E6P4_9FIRM</name>